<dbReference type="OrthoDB" id="9796612at2"/>
<keyword evidence="2" id="KW-0540">Nuclease</keyword>
<reference evidence="6" key="1">
    <citation type="submission" date="2016-01" db="EMBL/GenBank/DDBJ databases">
        <title>Draft genome sequence of Thermodesulfovibrio aggregans strain TGE-P1.</title>
        <authorList>
            <person name="Sekiguchi Y."/>
            <person name="Ohashi A."/>
            <person name="Matsuura N."/>
            <person name="Tourlousse M.D."/>
        </authorList>
    </citation>
    <scope>NUCLEOTIDE SEQUENCE [LARGE SCALE GENOMIC DNA]</scope>
    <source>
        <strain evidence="6">TGE-P1</strain>
    </source>
</reference>
<evidence type="ECO:0000313" key="6">
    <source>
        <dbReference type="Proteomes" id="UP000054976"/>
    </source>
</evidence>
<dbReference type="PANTHER" id="PTHR33397">
    <property type="entry name" value="UPF0331 PROTEIN YUTE"/>
    <property type="match status" value="1"/>
</dbReference>
<protein>
    <submittedName>
        <fullName evidence="5">Uncharacterized conserved protein YutE, UPF0331/DUF86 family</fullName>
    </submittedName>
</protein>
<dbReference type="RefSeq" id="WP_059175342.1">
    <property type="nucleotide sequence ID" value="NZ_BCNO01000001.1"/>
</dbReference>
<dbReference type="NCBIfam" id="NF047751">
    <property type="entry name" value="HepT_toxin"/>
    <property type="match status" value="1"/>
</dbReference>
<keyword evidence="1" id="KW-1277">Toxin-antitoxin system</keyword>
<dbReference type="Pfam" id="PF01934">
    <property type="entry name" value="HepT-like"/>
    <property type="match status" value="1"/>
</dbReference>
<evidence type="ECO:0000256" key="1">
    <source>
        <dbReference type="ARBA" id="ARBA00022649"/>
    </source>
</evidence>
<keyword evidence="6" id="KW-1185">Reference proteome</keyword>
<comment type="similarity">
    <text evidence="4">Belongs to the HepT RNase toxin family.</text>
</comment>
<dbReference type="AlphaFoldDB" id="A0A0U9HMY9"/>
<dbReference type="GO" id="GO:0016787">
    <property type="term" value="F:hydrolase activity"/>
    <property type="evidence" value="ECO:0007669"/>
    <property type="project" value="UniProtKB-KW"/>
</dbReference>
<evidence type="ECO:0000256" key="2">
    <source>
        <dbReference type="ARBA" id="ARBA00022722"/>
    </source>
</evidence>
<dbReference type="STRING" id="86166.TAGGR_113"/>
<dbReference type="Gene3D" id="1.20.120.580">
    <property type="entry name" value="bsu32300-like"/>
    <property type="match status" value="1"/>
</dbReference>
<name>A0A0U9HMY9_9BACT</name>
<sequence length="139" mass="16428">MHRKIEYFSKIETIESSLRKLSEIIKKASTYDEYVKLWIINDAAERNLYRAIEALIDIGKILVSDKKLKIPESNREVFLVLAENNLFPTEYLELIYKMIGVRNIIVHSYDKVDDSLVYVILKKNLKDIRKILKLLQEKI</sequence>
<dbReference type="EMBL" id="BCNO01000001">
    <property type="protein sequence ID" value="GAQ93849.1"/>
    <property type="molecule type" value="Genomic_DNA"/>
</dbReference>
<organism evidence="5 6">
    <name type="scientific">Thermodesulfovibrio aggregans</name>
    <dbReference type="NCBI Taxonomy" id="86166"/>
    <lineage>
        <taxon>Bacteria</taxon>
        <taxon>Pseudomonadati</taxon>
        <taxon>Nitrospirota</taxon>
        <taxon>Thermodesulfovibrionia</taxon>
        <taxon>Thermodesulfovibrionales</taxon>
        <taxon>Thermodesulfovibrionaceae</taxon>
        <taxon>Thermodesulfovibrio</taxon>
    </lineage>
</organism>
<dbReference type="PANTHER" id="PTHR33397:SF5">
    <property type="entry name" value="RNASE YUTE-RELATED"/>
    <property type="match status" value="1"/>
</dbReference>
<dbReference type="InterPro" id="IPR008201">
    <property type="entry name" value="HepT-like"/>
</dbReference>
<evidence type="ECO:0000313" key="5">
    <source>
        <dbReference type="EMBL" id="GAQ93849.1"/>
    </source>
</evidence>
<accession>A0A0U9HMY9</accession>
<dbReference type="InterPro" id="IPR052379">
    <property type="entry name" value="Type_VII_TA_RNase"/>
</dbReference>
<gene>
    <name evidence="5" type="ORF">TAGGR_113</name>
</gene>
<proteinExistence type="inferred from homology"/>
<comment type="caution">
    <text evidence="5">The sequence shown here is derived from an EMBL/GenBank/DDBJ whole genome shotgun (WGS) entry which is preliminary data.</text>
</comment>
<evidence type="ECO:0000256" key="4">
    <source>
        <dbReference type="ARBA" id="ARBA00024207"/>
    </source>
</evidence>
<dbReference type="InterPro" id="IPR037038">
    <property type="entry name" value="HepT-like_sf"/>
</dbReference>
<evidence type="ECO:0000256" key="3">
    <source>
        <dbReference type="ARBA" id="ARBA00022801"/>
    </source>
</evidence>
<dbReference type="GO" id="GO:0110001">
    <property type="term" value="C:toxin-antitoxin complex"/>
    <property type="evidence" value="ECO:0007669"/>
    <property type="project" value="InterPro"/>
</dbReference>
<dbReference type="Proteomes" id="UP000054976">
    <property type="component" value="Unassembled WGS sequence"/>
</dbReference>
<dbReference type="GO" id="GO:0004540">
    <property type="term" value="F:RNA nuclease activity"/>
    <property type="evidence" value="ECO:0007669"/>
    <property type="project" value="InterPro"/>
</dbReference>
<keyword evidence="3" id="KW-0378">Hydrolase</keyword>